<evidence type="ECO:0000313" key="2">
    <source>
        <dbReference type="EMBL" id="SHI44538.1"/>
    </source>
</evidence>
<dbReference type="OrthoDB" id="1081881at2"/>
<keyword evidence="1" id="KW-1133">Transmembrane helix</keyword>
<dbReference type="Proteomes" id="UP000184418">
    <property type="component" value="Unassembled WGS sequence"/>
</dbReference>
<dbReference type="RefSeq" id="WP_073105727.1">
    <property type="nucleotide sequence ID" value="NZ_FQYN01000001.1"/>
</dbReference>
<evidence type="ECO:0000313" key="3">
    <source>
        <dbReference type="Proteomes" id="UP000184418"/>
    </source>
</evidence>
<keyword evidence="3" id="KW-1185">Reference proteome</keyword>
<sequence>MPEAVASSRFRRLVVPVLGAVAGLLCLLPFVALCWYAHPSADDFLTANDVRKQGHWGYISFMYRHWTGRYTSATLWGLLNPVAYGYTTECYGLVCLSMLLLVPLAFYVLLKALFAGHCRRRNLGLASAALTGLYLFQLPSPAEGMYWITSSYNYLVPACLTLVWLAALVRHAHAQTAAQRQRWLAVAALLAIVVVGGNETNALPLLLGVAGLTLIRFVQRRHLDRYYLLLTLVVAGACAVAFLAPGNFVRLNQSGRHYGMLESLDRAALSAYRLVISWVGNGILPALTVLLAPLSYRLSRLPDLPLNRLARRPLFVVLLLAVSVVLVLFLAHWTTSTSMPARSQNVLYLFFLLGWFVHAHGWLLQVWRRWPVASFSLPGYAQALLAGWLIFAFFMGPRFRMRGRDPEDNVNQILVAYQDWLGGAAARYDAQLTARYAYLRSWNSPRGAVEVAPLQYPPRTIFFSDLETDTNDWANLAYAEFFGKASIRVPKKASFSPVP</sequence>
<dbReference type="Pfam" id="PF19528">
    <property type="entry name" value="DUF6056"/>
    <property type="match status" value="1"/>
</dbReference>
<evidence type="ECO:0008006" key="4">
    <source>
        <dbReference type="Google" id="ProtNLM"/>
    </source>
</evidence>
<feature type="transmembrane region" description="Helical" evidence="1">
    <location>
        <begin position="152"/>
        <end position="171"/>
    </location>
</feature>
<name>A0A1M6B7I1_9BACT</name>
<evidence type="ECO:0000256" key="1">
    <source>
        <dbReference type="SAM" id="Phobius"/>
    </source>
</evidence>
<proteinExistence type="predicted"/>
<keyword evidence="1" id="KW-0812">Transmembrane</keyword>
<dbReference type="InterPro" id="IPR045691">
    <property type="entry name" value="DUF6056"/>
</dbReference>
<gene>
    <name evidence="2" type="ORF">SAMN02745146_0898</name>
</gene>
<feature type="transmembrane region" description="Helical" evidence="1">
    <location>
        <begin position="226"/>
        <end position="249"/>
    </location>
</feature>
<feature type="transmembrane region" description="Helical" evidence="1">
    <location>
        <begin position="346"/>
        <end position="367"/>
    </location>
</feature>
<accession>A0A1M6B7I1</accession>
<feature type="transmembrane region" description="Helical" evidence="1">
    <location>
        <begin position="314"/>
        <end position="334"/>
    </location>
</feature>
<keyword evidence="1" id="KW-0472">Membrane</keyword>
<organism evidence="2 3">
    <name type="scientific">Hymenobacter daecheongensis DSM 21074</name>
    <dbReference type="NCBI Taxonomy" id="1121955"/>
    <lineage>
        <taxon>Bacteria</taxon>
        <taxon>Pseudomonadati</taxon>
        <taxon>Bacteroidota</taxon>
        <taxon>Cytophagia</taxon>
        <taxon>Cytophagales</taxon>
        <taxon>Hymenobacteraceae</taxon>
        <taxon>Hymenobacter</taxon>
    </lineage>
</organism>
<reference evidence="2 3" key="1">
    <citation type="submission" date="2016-11" db="EMBL/GenBank/DDBJ databases">
        <authorList>
            <person name="Jaros S."/>
            <person name="Januszkiewicz K."/>
            <person name="Wedrychowicz H."/>
        </authorList>
    </citation>
    <scope>NUCLEOTIDE SEQUENCE [LARGE SCALE GENOMIC DNA]</scope>
    <source>
        <strain evidence="2 3">DSM 21074</strain>
    </source>
</reference>
<feature type="transmembrane region" description="Helical" evidence="1">
    <location>
        <begin position="183"/>
        <end position="206"/>
    </location>
</feature>
<dbReference type="STRING" id="1121955.SAMN02745146_0898"/>
<dbReference type="AlphaFoldDB" id="A0A1M6B7I1"/>
<dbReference type="EMBL" id="FQYN01000001">
    <property type="protein sequence ID" value="SHI44538.1"/>
    <property type="molecule type" value="Genomic_DNA"/>
</dbReference>
<feature type="transmembrane region" description="Helical" evidence="1">
    <location>
        <begin position="12"/>
        <end position="38"/>
    </location>
</feature>
<feature type="transmembrane region" description="Helical" evidence="1">
    <location>
        <begin position="91"/>
        <end position="110"/>
    </location>
</feature>
<feature type="transmembrane region" description="Helical" evidence="1">
    <location>
        <begin position="270"/>
        <end position="294"/>
    </location>
</feature>
<protein>
    <recommendedName>
        <fullName evidence="4">4-amino-4-deoxy-L-arabinose transferase</fullName>
    </recommendedName>
</protein>
<feature type="transmembrane region" description="Helical" evidence="1">
    <location>
        <begin position="122"/>
        <end position="140"/>
    </location>
</feature>
<feature type="transmembrane region" description="Helical" evidence="1">
    <location>
        <begin position="379"/>
        <end position="396"/>
    </location>
</feature>